<evidence type="ECO:0000256" key="1">
    <source>
        <dbReference type="SAM" id="MobiDB-lite"/>
    </source>
</evidence>
<dbReference type="Proteomes" id="UP000502508">
    <property type="component" value="Chromosome"/>
</dbReference>
<proteinExistence type="predicted"/>
<keyword evidence="3" id="KW-1185">Reference proteome</keyword>
<reference evidence="2 3" key="2">
    <citation type="submission" date="2020-03" db="EMBL/GenBank/DDBJ databases">
        <authorList>
            <person name="Ichikawa N."/>
            <person name="Kimura A."/>
            <person name="Kitahashi Y."/>
            <person name="Uohara A."/>
        </authorList>
    </citation>
    <scope>NUCLEOTIDE SEQUENCE [LARGE SCALE GENOMIC DNA]</scope>
    <source>
        <strain evidence="2 3">NBRC 107702</strain>
    </source>
</reference>
<protein>
    <submittedName>
        <fullName evidence="2">Uncharacterized protein</fullName>
    </submittedName>
</protein>
<gene>
    <name evidence="2" type="ORF">Pflav_086340</name>
</gene>
<dbReference type="KEGG" id="pfla:Pflav_086340"/>
<dbReference type="RefSeq" id="WP_173041833.1">
    <property type="nucleotide sequence ID" value="NZ_AP022870.1"/>
</dbReference>
<organism evidence="2 3">
    <name type="scientific">Phytohabitans flavus</name>
    <dbReference type="NCBI Taxonomy" id="1076124"/>
    <lineage>
        <taxon>Bacteria</taxon>
        <taxon>Bacillati</taxon>
        <taxon>Actinomycetota</taxon>
        <taxon>Actinomycetes</taxon>
        <taxon>Micromonosporales</taxon>
        <taxon>Micromonosporaceae</taxon>
    </lineage>
</organism>
<feature type="region of interest" description="Disordered" evidence="1">
    <location>
        <begin position="1"/>
        <end position="21"/>
    </location>
</feature>
<evidence type="ECO:0000313" key="2">
    <source>
        <dbReference type="EMBL" id="BCB82224.1"/>
    </source>
</evidence>
<name>A0A6F8Y7X8_9ACTN</name>
<sequence length="74" mass="8353">MTAERFAVPEQHAGGRAPEVVDEPEWRTRLRAAVERTVSQRAARDEHRRALTARRAAGLQARQAARLARLDEIP</sequence>
<reference evidence="2 3" key="1">
    <citation type="submission" date="2020-03" db="EMBL/GenBank/DDBJ databases">
        <title>Whole genome shotgun sequence of Phytohabitans flavus NBRC 107702.</title>
        <authorList>
            <person name="Komaki H."/>
            <person name="Tamura T."/>
        </authorList>
    </citation>
    <scope>NUCLEOTIDE SEQUENCE [LARGE SCALE GENOMIC DNA]</scope>
    <source>
        <strain evidence="2 3">NBRC 107702</strain>
    </source>
</reference>
<evidence type="ECO:0000313" key="3">
    <source>
        <dbReference type="Proteomes" id="UP000502508"/>
    </source>
</evidence>
<accession>A0A6F8Y7X8</accession>
<dbReference type="EMBL" id="AP022870">
    <property type="protein sequence ID" value="BCB82224.1"/>
    <property type="molecule type" value="Genomic_DNA"/>
</dbReference>
<dbReference type="AlphaFoldDB" id="A0A6F8Y7X8"/>